<reference evidence="1" key="2">
    <citation type="submission" date="2020-09" db="EMBL/GenBank/DDBJ databases">
        <authorList>
            <person name="Sun Q."/>
            <person name="Zhou Y."/>
        </authorList>
    </citation>
    <scope>NUCLEOTIDE SEQUENCE</scope>
    <source>
        <strain evidence="1">CGMCC 1.15320</strain>
    </source>
</reference>
<reference evidence="1" key="1">
    <citation type="journal article" date="2014" name="Int. J. Syst. Evol. Microbiol.">
        <title>Complete genome sequence of Corynebacterium casei LMG S-19264T (=DSM 44701T), isolated from a smear-ripened cheese.</title>
        <authorList>
            <consortium name="US DOE Joint Genome Institute (JGI-PGF)"/>
            <person name="Walter F."/>
            <person name="Albersmeier A."/>
            <person name="Kalinowski J."/>
            <person name="Ruckert C."/>
        </authorList>
    </citation>
    <scope>NUCLEOTIDE SEQUENCE</scope>
    <source>
        <strain evidence="1">CGMCC 1.15320</strain>
    </source>
</reference>
<protein>
    <submittedName>
        <fullName evidence="1">Uncharacterized protein</fullName>
    </submittedName>
</protein>
<dbReference type="InterPro" id="IPR027266">
    <property type="entry name" value="TrmE/GcvT-like"/>
</dbReference>
<comment type="caution">
    <text evidence="1">The sequence shown here is derived from an EMBL/GenBank/DDBJ whole genome shotgun (WGS) entry which is preliminary data.</text>
</comment>
<dbReference type="Gene3D" id="3.30.1360.120">
    <property type="entry name" value="Probable tRNA modification gtpase trme, domain 1"/>
    <property type="match status" value="1"/>
</dbReference>
<dbReference type="AlphaFoldDB" id="A0A916S4U2"/>
<accession>A0A916S4U2</accession>
<dbReference type="EMBL" id="BMIF01000019">
    <property type="protein sequence ID" value="GGA81072.1"/>
    <property type="molecule type" value="Genomic_DNA"/>
</dbReference>
<organism evidence="1 2">
    <name type="scientific">Nitratireductor aestuarii</name>
    <dbReference type="NCBI Taxonomy" id="1735103"/>
    <lineage>
        <taxon>Bacteria</taxon>
        <taxon>Pseudomonadati</taxon>
        <taxon>Pseudomonadota</taxon>
        <taxon>Alphaproteobacteria</taxon>
        <taxon>Hyphomicrobiales</taxon>
        <taxon>Phyllobacteriaceae</taxon>
        <taxon>Nitratireductor</taxon>
    </lineage>
</organism>
<gene>
    <name evidence="1" type="ORF">GCM10011385_39170</name>
</gene>
<sequence length="174" mass="18744">MADIATIWQDLDDAVPAQLDTGKGVIRPVSDTPFQYLVSGNLAKAAAHAGVDAEGLGALARTDADTYSVRLARDRMLIVAKSEVFERSGYDEAGYAVTPVHGGMSIIDADPALADAIIQRATSLELTGSGRSAMVEFAGVRGIVYFHGDRLRVHVDQSHARYIWTWLREALGMI</sequence>
<evidence type="ECO:0000313" key="2">
    <source>
        <dbReference type="Proteomes" id="UP000636264"/>
    </source>
</evidence>
<proteinExistence type="predicted"/>
<dbReference type="RefSeq" id="WP_188722814.1">
    <property type="nucleotide sequence ID" value="NZ_BMIF01000019.1"/>
</dbReference>
<keyword evidence="2" id="KW-1185">Reference proteome</keyword>
<dbReference type="Proteomes" id="UP000636264">
    <property type="component" value="Unassembled WGS sequence"/>
</dbReference>
<name>A0A916S4U2_9HYPH</name>
<evidence type="ECO:0000313" key="1">
    <source>
        <dbReference type="EMBL" id="GGA81072.1"/>
    </source>
</evidence>